<dbReference type="Pfam" id="PF13376">
    <property type="entry name" value="OmdA"/>
    <property type="match status" value="1"/>
</dbReference>
<accession>A0A2M7G532</accession>
<name>A0A2M7G532_9BACT</name>
<evidence type="ECO:0000313" key="1">
    <source>
        <dbReference type="EMBL" id="PIW16644.1"/>
    </source>
</evidence>
<proteinExistence type="predicted"/>
<dbReference type="Proteomes" id="UP000231019">
    <property type="component" value="Unassembled WGS sequence"/>
</dbReference>
<evidence type="ECO:0000313" key="2">
    <source>
        <dbReference type="Proteomes" id="UP000231019"/>
    </source>
</evidence>
<reference evidence="1 2" key="1">
    <citation type="submission" date="2017-09" db="EMBL/GenBank/DDBJ databases">
        <title>Depth-based differentiation of microbial function through sediment-hosted aquifers and enrichment of novel symbionts in the deep terrestrial subsurface.</title>
        <authorList>
            <person name="Probst A.J."/>
            <person name="Ladd B."/>
            <person name="Jarett J.K."/>
            <person name="Geller-Mcgrath D.E."/>
            <person name="Sieber C.M."/>
            <person name="Emerson J.B."/>
            <person name="Anantharaman K."/>
            <person name="Thomas B.C."/>
            <person name="Malmstrom R."/>
            <person name="Stieglmeier M."/>
            <person name="Klingl A."/>
            <person name="Woyke T."/>
            <person name="Ryan C.M."/>
            <person name="Banfield J.F."/>
        </authorList>
    </citation>
    <scope>NUCLEOTIDE SEQUENCE [LARGE SCALE GENOMIC DNA]</scope>
    <source>
        <strain evidence="1">CG17_big_fil_post_rev_8_21_14_2_50_48_46</strain>
    </source>
</reference>
<organism evidence="1 2">
    <name type="scientific">bacterium (Candidatus Blackallbacteria) CG17_big_fil_post_rev_8_21_14_2_50_48_46</name>
    <dbReference type="NCBI Taxonomy" id="2014261"/>
    <lineage>
        <taxon>Bacteria</taxon>
        <taxon>Candidatus Blackallbacteria</taxon>
    </lineage>
</organism>
<gene>
    <name evidence="1" type="ORF">COW36_12820</name>
</gene>
<protein>
    <submittedName>
        <fullName evidence="1">Bacteriocin-protection protein</fullName>
    </submittedName>
</protein>
<dbReference type="EMBL" id="PFFQ01000037">
    <property type="protein sequence ID" value="PIW16644.1"/>
    <property type="molecule type" value="Genomic_DNA"/>
</dbReference>
<dbReference type="AlphaFoldDB" id="A0A2M7G532"/>
<sequence length="198" mass="22794">MPQTQKNRSQELEILSFASQQDWQAWLALEHQREAGVWLKLAKKNSQFTTLSYQEALEAALCWGWIDGQKKACDSDFWLQKFTPRRAKSIWSQINKDKALALMAAGKMQPAGLREIEKAQANGRWQAAYTSAAQSEVPEDLSRALQAQPEALAFFESLNRQNRYAILFRIHNAKKPQTRAQRIETFVAMLARHEKIYP</sequence>
<comment type="caution">
    <text evidence="1">The sequence shown here is derived from an EMBL/GenBank/DDBJ whole genome shotgun (WGS) entry which is preliminary data.</text>
</comment>